<comment type="caution">
    <text evidence="10">The sequence shown here is derived from an EMBL/GenBank/DDBJ whole genome shotgun (WGS) entry which is preliminary data.</text>
</comment>
<dbReference type="InterPro" id="IPR003607">
    <property type="entry name" value="HD/PDEase_dom"/>
</dbReference>
<evidence type="ECO:0000259" key="8">
    <source>
        <dbReference type="PROSITE" id="PS50887"/>
    </source>
</evidence>
<dbReference type="RefSeq" id="WP_343758878.1">
    <property type="nucleotide sequence ID" value="NZ_BAAADB010000021.1"/>
</dbReference>
<evidence type="ECO:0000313" key="11">
    <source>
        <dbReference type="Proteomes" id="UP001500191"/>
    </source>
</evidence>
<keyword evidence="2" id="KW-1003">Cell membrane</keyword>
<dbReference type="InterPro" id="IPR029016">
    <property type="entry name" value="GAF-like_dom_sf"/>
</dbReference>
<name>A0ABN1C985_9DEIO</name>
<evidence type="ECO:0000256" key="4">
    <source>
        <dbReference type="ARBA" id="ARBA00022989"/>
    </source>
</evidence>
<evidence type="ECO:0000313" key="10">
    <source>
        <dbReference type="EMBL" id="GAA0514437.1"/>
    </source>
</evidence>
<sequence length="891" mass="95898">MLWMDLNVLLSGLGLVIVGVILLALDLRHWPLQATAPRRAGRALLAGVWGVALMLFPLNVAPGVFVDLRYVPGALMTLLLGPGWGSLALLMPALWRVGLGGAGVPAALLAGASILLIAGVVWRAAGPQVFMHWRWWWASPLIFSLNSLGLLLFPGGHALVRRVYLPVLIVHCLGLWAAQLVVGMRARHLAQTTALRREAYLDALTGVSNRRQFDLDLARIGPGDQLIMLDIDYFKQVNDRLGHAAGDQVLREVAQTLAQNLRGQDHVYRVGGEEFALILCGLDAARGRAVTQRCLDSVRTLSAGGQTVTLSAGWSQVQPGETPERALARADAALYRAKGAGRDRLILDVAGPDSGAQAAQRTLTLLAADQDPTAADWHALLESAVQGVPGAQAGTLFVLDRGDFLLCAQQGFSDDLLGHRRSPASLRRWYADPAEAWQAGEPRVLRDEAIRHNALAAADLETQLTGQRDSGRLVSGGPLRETLGVPVSVDGLVLAFLNLDTLDADHRFGPDALQVARSFAQQVAALLRARAARLRAAARQRELEALARITEDLRDARTTTQVAQAVTGAVMPILAARESVFLRFDPERDELVSLVMQGVQSRDGHAELPRGYGVAWAAIEQREVLRVTSVRDAPRLHRPTFLRSGAMLAVPLQAGGTLFGALCVTREDPFGEEDVSVMRALGAHIVTALDRARQLAELQQARTRALLSLGKLLEARGLETPGHIRRLRGQATRVAETLQLSEDDRAALLDGAALHDLGLLDLRPGQPDLAHATAGEALARELPGVSDAALGVIRHHHERWDGQGHPDGLRGHRIPALARILTILDTFDTLTHPPHGTPPLTPEQALSVMTAQARQALDPDLLTALTPLLSRPFPPEAPAPAGPLPDNLNLN</sequence>
<dbReference type="Pfam" id="PF13487">
    <property type="entry name" value="HD_5"/>
    <property type="match status" value="1"/>
</dbReference>
<protein>
    <recommendedName>
        <fullName evidence="12">Diguanylate cyclase</fullName>
    </recommendedName>
</protein>
<evidence type="ECO:0000256" key="2">
    <source>
        <dbReference type="ARBA" id="ARBA00022475"/>
    </source>
</evidence>
<feature type="transmembrane region" description="Helical" evidence="7">
    <location>
        <begin position="102"/>
        <end position="122"/>
    </location>
</feature>
<dbReference type="PROSITE" id="PS50887">
    <property type="entry name" value="GGDEF"/>
    <property type="match status" value="1"/>
</dbReference>
<feature type="transmembrane region" description="Helical" evidence="7">
    <location>
        <begin position="165"/>
        <end position="184"/>
    </location>
</feature>
<keyword evidence="11" id="KW-1185">Reference proteome</keyword>
<dbReference type="PROSITE" id="PS51832">
    <property type="entry name" value="HD_GYP"/>
    <property type="match status" value="1"/>
</dbReference>
<evidence type="ECO:0000259" key="9">
    <source>
        <dbReference type="PROSITE" id="PS51832"/>
    </source>
</evidence>
<dbReference type="Gene3D" id="3.30.70.270">
    <property type="match status" value="1"/>
</dbReference>
<dbReference type="InterPro" id="IPR043128">
    <property type="entry name" value="Rev_trsase/Diguanyl_cyclase"/>
</dbReference>
<evidence type="ECO:0000256" key="6">
    <source>
        <dbReference type="SAM" id="MobiDB-lite"/>
    </source>
</evidence>
<dbReference type="CDD" id="cd00077">
    <property type="entry name" value="HDc"/>
    <property type="match status" value="1"/>
</dbReference>
<dbReference type="Pfam" id="PF07694">
    <property type="entry name" value="5TM-5TMR_LYT"/>
    <property type="match status" value="1"/>
</dbReference>
<feature type="compositionally biased region" description="Pro residues" evidence="6">
    <location>
        <begin position="872"/>
        <end position="883"/>
    </location>
</feature>
<dbReference type="SMART" id="SM00065">
    <property type="entry name" value="GAF"/>
    <property type="match status" value="2"/>
</dbReference>
<evidence type="ECO:0000256" key="5">
    <source>
        <dbReference type="ARBA" id="ARBA00023136"/>
    </source>
</evidence>
<dbReference type="SUPFAM" id="SSF55781">
    <property type="entry name" value="GAF domain-like"/>
    <property type="match status" value="2"/>
</dbReference>
<dbReference type="SUPFAM" id="SSF109604">
    <property type="entry name" value="HD-domain/PDEase-like"/>
    <property type="match status" value="1"/>
</dbReference>
<feature type="region of interest" description="Disordered" evidence="6">
    <location>
        <begin position="872"/>
        <end position="891"/>
    </location>
</feature>
<dbReference type="Pfam" id="PF00990">
    <property type="entry name" value="GGDEF"/>
    <property type="match status" value="1"/>
</dbReference>
<feature type="transmembrane region" description="Helical" evidence="7">
    <location>
        <begin position="70"/>
        <end position="90"/>
    </location>
</feature>
<dbReference type="InterPro" id="IPR000160">
    <property type="entry name" value="GGDEF_dom"/>
</dbReference>
<dbReference type="Proteomes" id="UP001500191">
    <property type="component" value="Unassembled WGS sequence"/>
</dbReference>
<feature type="transmembrane region" description="Helical" evidence="7">
    <location>
        <begin position="39"/>
        <end position="58"/>
    </location>
</feature>
<dbReference type="NCBIfam" id="TIGR00254">
    <property type="entry name" value="GGDEF"/>
    <property type="match status" value="1"/>
</dbReference>
<accession>A0ABN1C985</accession>
<dbReference type="InterPro" id="IPR011620">
    <property type="entry name" value="Sig_transdc_His_kinase_LytS_TM"/>
</dbReference>
<dbReference type="PANTHER" id="PTHR45138:SF9">
    <property type="entry name" value="DIGUANYLATE CYCLASE DGCM-RELATED"/>
    <property type="match status" value="1"/>
</dbReference>
<dbReference type="Gene3D" id="1.10.3210.10">
    <property type="entry name" value="Hypothetical protein af1432"/>
    <property type="match status" value="1"/>
</dbReference>
<dbReference type="SMART" id="SM00267">
    <property type="entry name" value="GGDEF"/>
    <property type="match status" value="1"/>
</dbReference>
<dbReference type="InterPro" id="IPR003018">
    <property type="entry name" value="GAF"/>
</dbReference>
<keyword evidence="3 7" id="KW-0812">Transmembrane</keyword>
<dbReference type="Pfam" id="PF13185">
    <property type="entry name" value="GAF_2"/>
    <property type="match status" value="1"/>
</dbReference>
<evidence type="ECO:0000256" key="1">
    <source>
        <dbReference type="ARBA" id="ARBA00004651"/>
    </source>
</evidence>
<dbReference type="InterPro" id="IPR050469">
    <property type="entry name" value="Diguanylate_Cyclase"/>
</dbReference>
<keyword evidence="5 7" id="KW-0472">Membrane</keyword>
<proteinExistence type="predicted"/>
<dbReference type="PANTHER" id="PTHR45138">
    <property type="entry name" value="REGULATORY COMPONENTS OF SENSORY TRANSDUCTION SYSTEM"/>
    <property type="match status" value="1"/>
</dbReference>
<gene>
    <name evidence="10" type="ORF">GCM10008937_22670</name>
</gene>
<dbReference type="Gene3D" id="3.30.450.40">
    <property type="match status" value="2"/>
</dbReference>
<organism evidence="10 11">
    <name type="scientific">Deinococcus depolymerans</name>
    <dbReference type="NCBI Taxonomy" id="392408"/>
    <lineage>
        <taxon>Bacteria</taxon>
        <taxon>Thermotogati</taxon>
        <taxon>Deinococcota</taxon>
        <taxon>Deinococci</taxon>
        <taxon>Deinococcales</taxon>
        <taxon>Deinococcaceae</taxon>
        <taxon>Deinococcus</taxon>
    </lineage>
</organism>
<dbReference type="InterPro" id="IPR037522">
    <property type="entry name" value="HD_GYP_dom"/>
</dbReference>
<evidence type="ECO:0008006" key="12">
    <source>
        <dbReference type="Google" id="ProtNLM"/>
    </source>
</evidence>
<dbReference type="InterPro" id="IPR029787">
    <property type="entry name" value="Nucleotide_cyclase"/>
</dbReference>
<reference evidence="10 11" key="1">
    <citation type="journal article" date="2019" name="Int. J. Syst. Evol. Microbiol.">
        <title>The Global Catalogue of Microorganisms (GCM) 10K type strain sequencing project: providing services to taxonomists for standard genome sequencing and annotation.</title>
        <authorList>
            <consortium name="The Broad Institute Genomics Platform"/>
            <consortium name="The Broad Institute Genome Sequencing Center for Infectious Disease"/>
            <person name="Wu L."/>
            <person name="Ma J."/>
        </authorList>
    </citation>
    <scope>NUCLEOTIDE SEQUENCE [LARGE SCALE GENOMIC DNA]</scope>
    <source>
        <strain evidence="10 11">JCM 14368</strain>
    </source>
</reference>
<feature type="domain" description="GGDEF" evidence="8">
    <location>
        <begin position="222"/>
        <end position="350"/>
    </location>
</feature>
<feature type="transmembrane region" description="Helical" evidence="7">
    <location>
        <begin position="134"/>
        <end position="153"/>
    </location>
</feature>
<dbReference type="EMBL" id="BAAADB010000021">
    <property type="protein sequence ID" value="GAA0514437.1"/>
    <property type="molecule type" value="Genomic_DNA"/>
</dbReference>
<dbReference type="SUPFAM" id="SSF55073">
    <property type="entry name" value="Nucleotide cyclase"/>
    <property type="match status" value="1"/>
</dbReference>
<feature type="domain" description="HD-GYP" evidence="9">
    <location>
        <begin position="698"/>
        <end position="881"/>
    </location>
</feature>
<dbReference type="CDD" id="cd01949">
    <property type="entry name" value="GGDEF"/>
    <property type="match status" value="1"/>
</dbReference>
<evidence type="ECO:0000256" key="7">
    <source>
        <dbReference type="SAM" id="Phobius"/>
    </source>
</evidence>
<feature type="transmembrane region" description="Helical" evidence="7">
    <location>
        <begin position="6"/>
        <end position="27"/>
    </location>
</feature>
<evidence type="ECO:0000256" key="3">
    <source>
        <dbReference type="ARBA" id="ARBA00022692"/>
    </source>
</evidence>
<comment type="subcellular location">
    <subcellularLocation>
        <location evidence="1">Cell membrane</location>
        <topology evidence="1">Multi-pass membrane protein</topology>
    </subcellularLocation>
</comment>
<keyword evidence="4 7" id="KW-1133">Transmembrane helix</keyword>